<dbReference type="EMBL" id="JXTC01000001">
    <property type="protein sequence ID" value="POO03874.1"/>
    <property type="molecule type" value="Genomic_DNA"/>
</dbReference>
<proteinExistence type="predicted"/>
<evidence type="ECO:0000256" key="1">
    <source>
        <dbReference type="SAM" id="MobiDB-lite"/>
    </source>
</evidence>
<dbReference type="PANTHER" id="PTHR33492:SF4">
    <property type="entry name" value="OS02G0174300 PROTEIN"/>
    <property type="match status" value="1"/>
</dbReference>
<comment type="caution">
    <text evidence="3">The sequence shown here is derived from an EMBL/GenBank/DDBJ whole genome shotgun (WGS) entry which is preliminary data.</text>
</comment>
<protein>
    <submittedName>
        <fullName evidence="3">Myb-like domain containing protein</fullName>
    </submittedName>
</protein>
<accession>A0A2P5G1E4</accession>
<dbReference type="Pfam" id="PF13837">
    <property type="entry name" value="Myb_DNA-bind_4"/>
    <property type="match status" value="1"/>
</dbReference>
<evidence type="ECO:0000259" key="2">
    <source>
        <dbReference type="PROSITE" id="PS50090"/>
    </source>
</evidence>
<evidence type="ECO:0000313" key="3">
    <source>
        <dbReference type="EMBL" id="POO03874.1"/>
    </source>
</evidence>
<feature type="compositionally biased region" description="Basic and acidic residues" evidence="1">
    <location>
        <begin position="200"/>
        <end position="235"/>
    </location>
</feature>
<dbReference type="InterPro" id="IPR044822">
    <property type="entry name" value="Myb_DNA-bind_4"/>
</dbReference>
<sequence>MAHERSSGSRRTRSQVAPDWSAMDALILVNEIAAVEADCLKALSSFQKWMIITENCAAQDVNRNLNQCRRKWDSLLLDYNRIKQWESKSKSRASSYWSLKTDRRGSLGLPRDFDDELFLAIENLVNTRENQADTDPDSDAEANDDKVDLVEELGSKRQRRQLISEETREWKSVAEAKPMKGQAERKPPKSLVEKNPVVHSMRETSVRSPPEEKLPQRSSKKNEPQKGHVEEFETIGNEEKEQMIAFILHENAEMIKSIVSKNAEYEAAQAENGENCQTKSAEFVRRQGHKLIACLGEIVKSLDQVRDFVQ</sequence>
<reference evidence="4" key="1">
    <citation type="submission" date="2016-06" db="EMBL/GenBank/DDBJ databases">
        <title>Parallel loss of symbiosis genes in relatives of nitrogen-fixing non-legume Parasponia.</title>
        <authorList>
            <person name="Van Velzen R."/>
            <person name="Holmer R."/>
            <person name="Bu F."/>
            <person name="Rutten L."/>
            <person name="Van Zeijl A."/>
            <person name="Liu W."/>
            <person name="Santuari L."/>
            <person name="Cao Q."/>
            <person name="Sharma T."/>
            <person name="Shen D."/>
            <person name="Roswanjaya Y."/>
            <person name="Wardhani T."/>
            <person name="Kalhor M.S."/>
            <person name="Jansen J."/>
            <person name="Van den Hoogen J."/>
            <person name="Gungor B."/>
            <person name="Hartog M."/>
            <person name="Hontelez J."/>
            <person name="Verver J."/>
            <person name="Yang W.-C."/>
            <person name="Schijlen E."/>
            <person name="Repin R."/>
            <person name="Schilthuizen M."/>
            <person name="Schranz E."/>
            <person name="Heidstra R."/>
            <person name="Miyata K."/>
            <person name="Fedorova E."/>
            <person name="Kohlen W."/>
            <person name="Bisseling T."/>
            <person name="Smit S."/>
            <person name="Geurts R."/>
        </authorList>
    </citation>
    <scope>NUCLEOTIDE SEQUENCE [LARGE SCALE GENOMIC DNA]</scope>
    <source>
        <strain evidence="4">cv. RG33-2</strain>
    </source>
</reference>
<dbReference type="InParanoid" id="A0A2P5G1E4"/>
<gene>
    <name evidence="3" type="ORF">TorRG33x02_001780</name>
</gene>
<dbReference type="Proteomes" id="UP000237000">
    <property type="component" value="Unassembled WGS sequence"/>
</dbReference>
<evidence type="ECO:0000313" key="4">
    <source>
        <dbReference type="Proteomes" id="UP000237000"/>
    </source>
</evidence>
<organism evidence="3 4">
    <name type="scientific">Trema orientale</name>
    <name type="common">Charcoal tree</name>
    <name type="synonym">Celtis orientalis</name>
    <dbReference type="NCBI Taxonomy" id="63057"/>
    <lineage>
        <taxon>Eukaryota</taxon>
        <taxon>Viridiplantae</taxon>
        <taxon>Streptophyta</taxon>
        <taxon>Embryophyta</taxon>
        <taxon>Tracheophyta</taxon>
        <taxon>Spermatophyta</taxon>
        <taxon>Magnoliopsida</taxon>
        <taxon>eudicotyledons</taxon>
        <taxon>Gunneridae</taxon>
        <taxon>Pentapetalae</taxon>
        <taxon>rosids</taxon>
        <taxon>fabids</taxon>
        <taxon>Rosales</taxon>
        <taxon>Cannabaceae</taxon>
        <taxon>Trema</taxon>
    </lineage>
</organism>
<dbReference type="Gene3D" id="1.10.10.60">
    <property type="entry name" value="Homeodomain-like"/>
    <property type="match status" value="1"/>
</dbReference>
<dbReference type="STRING" id="63057.A0A2P5G1E4"/>
<feature type="region of interest" description="Disordered" evidence="1">
    <location>
        <begin position="171"/>
        <end position="235"/>
    </location>
</feature>
<dbReference type="AlphaFoldDB" id="A0A2P5G1E4"/>
<dbReference type="OrthoDB" id="1927263at2759"/>
<dbReference type="FunCoup" id="A0A2P5G1E4">
    <property type="interactions" value="396"/>
</dbReference>
<dbReference type="PANTHER" id="PTHR33492">
    <property type="entry name" value="OSJNBA0043A12.37 PROTEIN-RELATED"/>
    <property type="match status" value="1"/>
</dbReference>
<dbReference type="InterPro" id="IPR001005">
    <property type="entry name" value="SANT/Myb"/>
</dbReference>
<dbReference type="PROSITE" id="PS50090">
    <property type="entry name" value="MYB_LIKE"/>
    <property type="match status" value="1"/>
</dbReference>
<name>A0A2P5G1E4_TREOI</name>
<feature type="domain" description="Myb-like" evidence="2">
    <location>
        <begin position="20"/>
        <end position="76"/>
    </location>
</feature>
<feature type="compositionally biased region" description="Basic and acidic residues" evidence="1">
    <location>
        <begin position="171"/>
        <end position="187"/>
    </location>
</feature>
<keyword evidence="4" id="KW-1185">Reference proteome</keyword>